<dbReference type="PANTHER" id="PTHR11693:SF22">
    <property type="entry name" value="ATP SYNTHASE SUBUNIT GAMMA, MITOCHONDRIAL"/>
    <property type="match status" value="1"/>
</dbReference>
<evidence type="ECO:0000256" key="6">
    <source>
        <dbReference type="ARBA" id="ARBA00023065"/>
    </source>
</evidence>
<evidence type="ECO:0000256" key="10">
    <source>
        <dbReference type="HAMAP-Rule" id="MF_00815"/>
    </source>
</evidence>
<keyword evidence="10" id="KW-1003">Cell membrane</keyword>
<comment type="subcellular location">
    <subcellularLocation>
        <location evidence="10">Cell membrane</location>
        <topology evidence="10">Peripheral membrane protein</topology>
    </subcellularLocation>
    <subcellularLocation>
        <location evidence="2">Membrane</location>
        <topology evidence="2">Peripheral membrane protein</topology>
    </subcellularLocation>
</comment>
<evidence type="ECO:0000256" key="11">
    <source>
        <dbReference type="SAM" id="Coils"/>
    </source>
</evidence>
<dbReference type="NCBIfam" id="TIGR01146">
    <property type="entry name" value="ATPsyn_F1gamma"/>
    <property type="match status" value="1"/>
</dbReference>
<keyword evidence="4 10" id="KW-0813">Transport</keyword>
<keyword evidence="7 10" id="KW-0472">Membrane</keyword>
<dbReference type="InterPro" id="IPR035968">
    <property type="entry name" value="ATP_synth_F1_ATPase_gsu"/>
</dbReference>
<dbReference type="HAMAP" id="MF_00815">
    <property type="entry name" value="ATP_synth_gamma_bact"/>
    <property type="match status" value="1"/>
</dbReference>
<keyword evidence="13" id="KW-1185">Reference proteome</keyword>
<feature type="coiled-coil region" evidence="11">
    <location>
        <begin position="260"/>
        <end position="291"/>
    </location>
</feature>
<evidence type="ECO:0000256" key="3">
    <source>
        <dbReference type="ARBA" id="ARBA00007681"/>
    </source>
</evidence>
<comment type="caution">
    <text evidence="12">The sequence shown here is derived from an EMBL/GenBank/DDBJ whole genome shotgun (WGS) entry which is preliminary data.</text>
</comment>
<evidence type="ECO:0000256" key="9">
    <source>
        <dbReference type="ARBA" id="ARBA00023310"/>
    </source>
</evidence>
<dbReference type="Gene3D" id="3.40.1380.10">
    <property type="match status" value="1"/>
</dbReference>
<organism evidence="12 13">
    <name type="scientific">Nocardioides massiliensis</name>
    <dbReference type="NCBI Taxonomy" id="1325935"/>
    <lineage>
        <taxon>Bacteria</taxon>
        <taxon>Bacillati</taxon>
        <taxon>Actinomycetota</taxon>
        <taxon>Actinomycetes</taxon>
        <taxon>Propionibacteriales</taxon>
        <taxon>Nocardioidaceae</taxon>
        <taxon>Nocardioides</taxon>
    </lineage>
</organism>
<evidence type="ECO:0000256" key="8">
    <source>
        <dbReference type="ARBA" id="ARBA00023196"/>
    </source>
</evidence>
<keyword evidence="6 10" id="KW-0406">Ion transport</keyword>
<keyword evidence="11" id="KW-0175">Coiled coil</keyword>
<comment type="subunit">
    <text evidence="10">F-type ATPases have 2 components, CF(1) - the catalytic core - and CF(0) - the membrane proton channel. CF(1) has five subunits: alpha(3), beta(3), gamma(1), delta(1), epsilon(1). CF(0) has three main subunits: a, b and c.</text>
</comment>
<dbReference type="NCBIfam" id="NF004145">
    <property type="entry name" value="PRK05621.1-2"/>
    <property type="match status" value="1"/>
</dbReference>
<dbReference type="SUPFAM" id="SSF52943">
    <property type="entry name" value="ATP synthase (F1-ATPase), gamma subunit"/>
    <property type="match status" value="1"/>
</dbReference>
<dbReference type="InterPro" id="IPR000131">
    <property type="entry name" value="ATP_synth_F1_gsu"/>
</dbReference>
<dbReference type="CDD" id="cd12151">
    <property type="entry name" value="F1-ATPase_gamma"/>
    <property type="match status" value="1"/>
</dbReference>
<evidence type="ECO:0000256" key="7">
    <source>
        <dbReference type="ARBA" id="ARBA00023136"/>
    </source>
</evidence>
<reference evidence="12 13" key="1">
    <citation type="submission" date="2023-07" db="EMBL/GenBank/DDBJ databases">
        <title>Sequencing the genomes of 1000 actinobacteria strains.</title>
        <authorList>
            <person name="Klenk H.-P."/>
        </authorList>
    </citation>
    <scope>NUCLEOTIDE SEQUENCE [LARGE SCALE GENOMIC DNA]</scope>
    <source>
        <strain evidence="12 13">GD13</strain>
    </source>
</reference>
<evidence type="ECO:0000313" key="13">
    <source>
        <dbReference type="Proteomes" id="UP001240447"/>
    </source>
</evidence>
<comment type="function">
    <text evidence="1 10">Produces ATP from ADP in the presence of a proton gradient across the membrane. The gamma chain is believed to be important in regulating ATPase activity and the flow of protons through the CF(0) complex.</text>
</comment>
<dbReference type="PANTHER" id="PTHR11693">
    <property type="entry name" value="ATP SYNTHASE GAMMA CHAIN"/>
    <property type="match status" value="1"/>
</dbReference>
<evidence type="ECO:0000256" key="4">
    <source>
        <dbReference type="ARBA" id="ARBA00022448"/>
    </source>
</evidence>
<comment type="similarity">
    <text evidence="3 10">Belongs to the ATPase gamma chain family.</text>
</comment>
<dbReference type="RefSeq" id="WP_068123031.1">
    <property type="nucleotide sequence ID" value="NZ_CCXJ01000620.1"/>
</dbReference>
<evidence type="ECO:0000256" key="1">
    <source>
        <dbReference type="ARBA" id="ARBA00003456"/>
    </source>
</evidence>
<dbReference type="PRINTS" id="PR00126">
    <property type="entry name" value="ATPASEGAMMA"/>
</dbReference>
<evidence type="ECO:0000313" key="12">
    <source>
        <dbReference type="EMBL" id="MDP9823835.1"/>
    </source>
</evidence>
<gene>
    <name evidence="10" type="primary">atpG</name>
    <name evidence="12" type="ORF">J2S59_003644</name>
</gene>
<evidence type="ECO:0000256" key="2">
    <source>
        <dbReference type="ARBA" id="ARBA00004170"/>
    </source>
</evidence>
<keyword evidence="8 10" id="KW-0139">CF(1)</keyword>
<keyword evidence="9 10" id="KW-0066">ATP synthesis</keyword>
<sequence>MAVSLREYRARIKSTESMKKITRAMELIAASRIIKAQQRAQAAAPYARELTRAVSALATFSDVDHPLTTEPENPTRAAVLVVTSDRGLAGAYSSNVLKEAERLVEKLREEGKDVDLYVSGRKGQAYYKFRGRDVLHSWSGQSDQPQYDTAAEIGELLIDSFVRDAEGDAGTPGDDADGLLGVDEVHVVFTRFKSMLVQEPTAVRLLPLEVVEGTEAPSESELLPLYEFEPSPSDVLDALLPKYVQSRIYFALLQAAASELAARQKAMKAATDNAEELIKKYTRIANQARQAGITQEISEIVGGVNALADATAGSE</sequence>
<dbReference type="Gene3D" id="1.10.287.80">
    <property type="entry name" value="ATP synthase, gamma subunit, helix hairpin domain"/>
    <property type="match status" value="2"/>
</dbReference>
<evidence type="ECO:0000256" key="5">
    <source>
        <dbReference type="ARBA" id="ARBA00022781"/>
    </source>
</evidence>
<protein>
    <recommendedName>
        <fullName evidence="10">ATP synthase gamma chain</fullName>
    </recommendedName>
    <alternativeName>
        <fullName evidence="10">ATP synthase F1 sector gamma subunit</fullName>
    </alternativeName>
    <alternativeName>
        <fullName evidence="10">F-ATPase gamma subunit</fullName>
    </alternativeName>
</protein>
<proteinExistence type="inferred from homology"/>
<name>A0ABT9NVJ0_9ACTN</name>
<keyword evidence="5 10" id="KW-0375">Hydrogen ion transport</keyword>
<dbReference type="EMBL" id="JAUSQM010000001">
    <property type="protein sequence ID" value="MDP9823835.1"/>
    <property type="molecule type" value="Genomic_DNA"/>
</dbReference>
<accession>A0ABT9NVJ0</accession>
<dbReference type="Pfam" id="PF00231">
    <property type="entry name" value="ATP-synt"/>
    <property type="match status" value="1"/>
</dbReference>
<dbReference type="Proteomes" id="UP001240447">
    <property type="component" value="Unassembled WGS sequence"/>
</dbReference>